<evidence type="ECO:0000313" key="2">
    <source>
        <dbReference type="Proteomes" id="UP000688947"/>
    </source>
</evidence>
<accession>A0A8T1U3M3</accession>
<gene>
    <name evidence="1" type="ORF">JG687_00013091</name>
</gene>
<name>A0A8T1U3M3_9STRA</name>
<organism evidence="1 2">
    <name type="scientific">Phytophthora cactorum</name>
    <dbReference type="NCBI Taxonomy" id="29920"/>
    <lineage>
        <taxon>Eukaryota</taxon>
        <taxon>Sar</taxon>
        <taxon>Stramenopiles</taxon>
        <taxon>Oomycota</taxon>
        <taxon>Peronosporomycetes</taxon>
        <taxon>Peronosporales</taxon>
        <taxon>Peronosporaceae</taxon>
        <taxon>Phytophthora</taxon>
    </lineage>
</organism>
<reference evidence="1" key="1">
    <citation type="submission" date="2021-01" db="EMBL/GenBank/DDBJ databases">
        <title>Phytophthora aleatoria, a newly-described species from Pinus radiata is distinct from Phytophthora cactorum isolates based on comparative genomics.</title>
        <authorList>
            <person name="Mcdougal R."/>
            <person name="Panda P."/>
            <person name="Williams N."/>
            <person name="Studholme D.J."/>
        </authorList>
    </citation>
    <scope>NUCLEOTIDE SEQUENCE</scope>
    <source>
        <strain evidence="1">NZFS 3830</strain>
    </source>
</reference>
<evidence type="ECO:0000313" key="1">
    <source>
        <dbReference type="EMBL" id="KAG6952296.1"/>
    </source>
</evidence>
<proteinExistence type="predicted"/>
<dbReference type="AlphaFoldDB" id="A0A8T1U3M3"/>
<dbReference type="EMBL" id="JAENGZ010000931">
    <property type="protein sequence ID" value="KAG6952296.1"/>
    <property type="molecule type" value="Genomic_DNA"/>
</dbReference>
<comment type="caution">
    <text evidence="1">The sequence shown here is derived from an EMBL/GenBank/DDBJ whole genome shotgun (WGS) entry which is preliminary data.</text>
</comment>
<dbReference type="OrthoDB" id="128611at2759"/>
<dbReference type="Proteomes" id="UP000688947">
    <property type="component" value="Unassembled WGS sequence"/>
</dbReference>
<sequence>MVIAWNLMCRSSNAFGIRHSHMEWKGDALQIYFAHMKIDQGGDRPRDPRPLLTFHHSYLTRALSLKHPVFLTPLFQDAAVLSSLAEPDTCIRPTGVPPHVSILCETKWLKESLVAALTKIEDTVKDIITELEKRAIGAGTVTFNGLNAAITKCLQDCGIDDLVQRLIAPPEDLTDTIDTDFERTLAHFWGGKFRRVAEDFQIPD</sequence>
<protein>
    <submittedName>
        <fullName evidence="1">Uncharacterized protein</fullName>
    </submittedName>
</protein>